<protein>
    <submittedName>
        <fullName evidence="1">Uncharacterized protein</fullName>
    </submittedName>
</protein>
<accession>A0A318KGR7</accession>
<dbReference type="AlphaFoldDB" id="A0A318KGR7"/>
<evidence type="ECO:0000313" key="2">
    <source>
        <dbReference type="Proteomes" id="UP000247555"/>
    </source>
</evidence>
<proteinExistence type="predicted"/>
<reference evidence="1 2" key="1">
    <citation type="submission" date="2018-05" db="EMBL/GenBank/DDBJ databases">
        <title>Genomic Encyclopedia of Type Strains, Phase IV (KMG-IV): sequencing the most valuable type-strain genomes for metagenomic binning, comparative biology and taxonomic classification.</title>
        <authorList>
            <person name="Goeker M."/>
        </authorList>
    </citation>
    <scope>NUCLEOTIDE SEQUENCE [LARGE SCALE GENOMIC DNA]</scope>
    <source>
        <strain evidence="1 2">DSM 29661</strain>
    </source>
</reference>
<gene>
    <name evidence="1" type="ORF">DFR34_11912</name>
</gene>
<dbReference type="OrthoDB" id="7353058at2"/>
<comment type="caution">
    <text evidence="1">The sequence shown here is derived from an EMBL/GenBank/DDBJ whole genome shotgun (WGS) entry which is preliminary data.</text>
</comment>
<dbReference type="RefSeq" id="WP_110391498.1">
    <property type="nucleotide sequence ID" value="NZ_QJKI01000019.1"/>
</dbReference>
<sequence length="170" mass="19073">MRINPAYKKIIEETMERYGIQDHRLEMGGKHAHLLFSHDGRSHKVTIPGSPSDSQRGLKNFACDLRRRIVGMNVNAASDMPAEEILPDADLLEKIQLRLAENPPQHATERDFQALKLLDGRMRSAVAIGQDAHADNPAAWGVERLERLVWLGLAEGDGQGRYRKMGGTRQ</sequence>
<keyword evidence="2" id="KW-1185">Reference proteome</keyword>
<name>A0A318KGR7_9NEIS</name>
<dbReference type="EMBL" id="QJKI01000019">
    <property type="protein sequence ID" value="PXX77011.1"/>
    <property type="molecule type" value="Genomic_DNA"/>
</dbReference>
<organism evidence="1 2">
    <name type="scientific">Rivihabitans pingtungensis</name>
    <dbReference type="NCBI Taxonomy" id="1054498"/>
    <lineage>
        <taxon>Bacteria</taxon>
        <taxon>Pseudomonadati</taxon>
        <taxon>Pseudomonadota</taxon>
        <taxon>Betaproteobacteria</taxon>
        <taxon>Neisseriales</taxon>
        <taxon>Aquaspirillaceae</taxon>
        <taxon>Rivihabitans</taxon>
    </lineage>
</organism>
<dbReference type="Proteomes" id="UP000247555">
    <property type="component" value="Unassembled WGS sequence"/>
</dbReference>
<evidence type="ECO:0000313" key="1">
    <source>
        <dbReference type="EMBL" id="PXX77011.1"/>
    </source>
</evidence>